<proteinExistence type="predicted"/>
<sequence length="193" mass="22462">MSDKQFIFERKELALPCFSDFDAEFVAFNVEFSTNATATCICCLSHTAQFIQENWENVVHEVNYDYITTGVSEFELWNVYLVFASKKQLDTETQYKLENNKYAMRKLFIKLPDDLQLNQSEQVLSSLLSNKLLIAEVNIKPQQEAAGSFTINEGSIGHRVCELKLTNSRVRGDADKRKQWLKEEMQRRLRNED</sequence>
<dbReference type="Pfam" id="PF20289">
    <property type="entry name" value="MComp1"/>
    <property type="match status" value="1"/>
</dbReference>
<dbReference type="Proteomes" id="UP000182101">
    <property type="component" value="Chromosome"/>
</dbReference>
<dbReference type="EMBL" id="CP018024">
    <property type="protein sequence ID" value="APD90683.1"/>
    <property type="molecule type" value="Genomic_DNA"/>
</dbReference>
<accession>A0AAC9JBN6</accession>
<dbReference type="AlphaFoldDB" id="A0AAC9JBN6"/>
<gene>
    <name evidence="1" type="ORF">BM524_13220</name>
</gene>
<evidence type="ECO:0000313" key="2">
    <source>
        <dbReference type="Proteomes" id="UP000182101"/>
    </source>
</evidence>
<evidence type="ECO:0000313" key="1">
    <source>
        <dbReference type="EMBL" id="APD90683.1"/>
    </source>
</evidence>
<organism evidence="1 2">
    <name type="scientific">Alteromonas mediterranea</name>
    <dbReference type="NCBI Taxonomy" id="314275"/>
    <lineage>
        <taxon>Bacteria</taxon>
        <taxon>Pseudomonadati</taxon>
        <taxon>Pseudomonadota</taxon>
        <taxon>Gammaproteobacteria</taxon>
        <taxon>Alteromonadales</taxon>
        <taxon>Alteromonadaceae</taxon>
        <taxon>Alteromonas/Salinimonas group</taxon>
        <taxon>Alteromonas</taxon>
    </lineage>
</organism>
<reference evidence="1 2" key="1">
    <citation type="submission" date="2016-11" db="EMBL/GenBank/DDBJ databases">
        <title>Networking in microbes: conjugative elements and plasmids in the genus Alteromonas.</title>
        <authorList>
            <person name="Lopez-Perez M."/>
            <person name="Ramon-Marco N."/>
            <person name="Rodriguez-Valera F."/>
        </authorList>
    </citation>
    <scope>NUCLEOTIDE SEQUENCE [LARGE SCALE GENOMIC DNA]</scope>
    <source>
        <strain evidence="1 2">CP48</strain>
    </source>
</reference>
<protein>
    <submittedName>
        <fullName evidence="1">Uncharacterized protein</fullName>
    </submittedName>
</protein>
<dbReference type="InterPro" id="IPR046905">
    <property type="entry name" value="ABC-3C_MC1"/>
</dbReference>
<dbReference type="RefSeq" id="WP_071959730.1">
    <property type="nucleotide sequence ID" value="NZ_CP018024.1"/>
</dbReference>
<name>A0AAC9JBN6_9ALTE</name>